<dbReference type="AlphaFoldDB" id="A0AAW2RH70"/>
<evidence type="ECO:0000313" key="2">
    <source>
        <dbReference type="EMBL" id="KAL0378836.1"/>
    </source>
</evidence>
<feature type="compositionally biased region" description="Basic and acidic residues" evidence="1">
    <location>
        <begin position="66"/>
        <end position="75"/>
    </location>
</feature>
<evidence type="ECO:0000256" key="1">
    <source>
        <dbReference type="SAM" id="MobiDB-lite"/>
    </source>
</evidence>
<comment type="caution">
    <text evidence="2">The sequence shown here is derived from an EMBL/GenBank/DDBJ whole genome shotgun (WGS) entry which is preliminary data.</text>
</comment>
<reference evidence="2" key="1">
    <citation type="submission" date="2020-06" db="EMBL/GenBank/DDBJ databases">
        <authorList>
            <person name="Li T."/>
            <person name="Hu X."/>
            <person name="Zhang T."/>
            <person name="Song X."/>
            <person name="Zhang H."/>
            <person name="Dai N."/>
            <person name="Sheng W."/>
            <person name="Hou X."/>
            <person name="Wei L."/>
        </authorList>
    </citation>
    <scope>NUCLEOTIDE SEQUENCE</scope>
    <source>
        <strain evidence="2">G02</strain>
        <tissue evidence="2">Leaf</tissue>
    </source>
</reference>
<organism evidence="2">
    <name type="scientific">Sesamum radiatum</name>
    <name type="common">Black benniseed</name>
    <dbReference type="NCBI Taxonomy" id="300843"/>
    <lineage>
        <taxon>Eukaryota</taxon>
        <taxon>Viridiplantae</taxon>
        <taxon>Streptophyta</taxon>
        <taxon>Embryophyta</taxon>
        <taxon>Tracheophyta</taxon>
        <taxon>Spermatophyta</taxon>
        <taxon>Magnoliopsida</taxon>
        <taxon>eudicotyledons</taxon>
        <taxon>Gunneridae</taxon>
        <taxon>Pentapetalae</taxon>
        <taxon>asterids</taxon>
        <taxon>lamiids</taxon>
        <taxon>Lamiales</taxon>
        <taxon>Pedaliaceae</taxon>
        <taxon>Sesamum</taxon>
    </lineage>
</organism>
<accession>A0AAW2RH70</accession>
<feature type="region of interest" description="Disordered" evidence="1">
    <location>
        <begin position="1"/>
        <end position="75"/>
    </location>
</feature>
<sequence length="75" mass="7953">MVTLAPPRTTTPSDVGVPKEEAEEGTPARAPLMAGRQKSSRLYPSGDPPAMASTLQAPLKGPTRCEIPDRKSPVR</sequence>
<protein>
    <submittedName>
        <fullName evidence="2">Uncharacterized protein</fullName>
    </submittedName>
</protein>
<name>A0AAW2RH70_SESRA</name>
<proteinExistence type="predicted"/>
<dbReference type="EMBL" id="JACGWJ010000013">
    <property type="protein sequence ID" value="KAL0378836.1"/>
    <property type="molecule type" value="Genomic_DNA"/>
</dbReference>
<gene>
    <name evidence="2" type="ORF">Sradi_3189100</name>
</gene>
<reference evidence="2" key="2">
    <citation type="journal article" date="2024" name="Plant">
        <title>Genomic evolution and insights into agronomic trait innovations of Sesamum species.</title>
        <authorList>
            <person name="Miao H."/>
            <person name="Wang L."/>
            <person name="Qu L."/>
            <person name="Liu H."/>
            <person name="Sun Y."/>
            <person name="Le M."/>
            <person name="Wang Q."/>
            <person name="Wei S."/>
            <person name="Zheng Y."/>
            <person name="Lin W."/>
            <person name="Duan Y."/>
            <person name="Cao H."/>
            <person name="Xiong S."/>
            <person name="Wang X."/>
            <person name="Wei L."/>
            <person name="Li C."/>
            <person name="Ma Q."/>
            <person name="Ju M."/>
            <person name="Zhao R."/>
            <person name="Li G."/>
            <person name="Mu C."/>
            <person name="Tian Q."/>
            <person name="Mei H."/>
            <person name="Zhang T."/>
            <person name="Gao T."/>
            <person name="Zhang H."/>
        </authorList>
    </citation>
    <scope>NUCLEOTIDE SEQUENCE</scope>
    <source>
        <strain evidence="2">G02</strain>
    </source>
</reference>